<dbReference type="InterPro" id="IPR050109">
    <property type="entry name" value="HTH-type_TetR-like_transc_reg"/>
</dbReference>
<reference evidence="6 7" key="1">
    <citation type="journal article" date="2012" name="BMC Genomics">
        <title>Complete genome sequence of Saccharothrix espanaensis DSM 44229T and comparison to the other completely sequenced Pseudonocardiaceae.</title>
        <authorList>
            <person name="Strobel T."/>
            <person name="Al-Dilaimi A."/>
            <person name="Blom J."/>
            <person name="Gessner A."/>
            <person name="Kalinowski J."/>
            <person name="Luzhetska M."/>
            <person name="Puhler A."/>
            <person name="Szczepanowski R."/>
            <person name="Bechthold A."/>
            <person name="Ruckert C."/>
        </authorList>
    </citation>
    <scope>NUCLEOTIDE SEQUENCE [LARGE SCALE GENOMIC DNA]</scope>
    <source>
        <strain evidence="7">ATCC 51144 / DSM 44229 / JCM 9112 / NBRC 15066 / NRRL 15764</strain>
    </source>
</reference>
<dbReference type="PANTHER" id="PTHR30055">
    <property type="entry name" value="HTH-TYPE TRANSCRIPTIONAL REGULATOR RUTR"/>
    <property type="match status" value="1"/>
</dbReference>
<dbReference type="PROSITE" id="PS50977">
    <property type="entry name" value="HTH_TETR_2"/>
    <property type="match status" value="1"/>
</dbReference>
<dbReference type="AlphaFoldDB" id="K0JWH9"/>
<dbReference type="Gene3D" id="1.10.357.10">
    <property type="entry name" value="Tetracycline Repressor, domain 2"/>
    <property type="match status" value="1"/>
</dbReference>
<protein>
    <submittedName>
        <fullName evidence="6">Transcriptional regulator, TetR family</fullName>
    </submittedName>
</protein>
<dbReference type="PANTHER" id="PTHR30055:SF234">
    <property type="entry name" value="HTH-TYPE TRANSCRIPTIONAL REGULATOR BETI"/>
    <property type="match status" value="1"/>
</dbReference>
<dbReference type="SUPFAM" id="SSF46689">
    <property type="entry name" value="Homeodomain-like"/>
    <property type="match status" value="1"/>
</dbReference>
<dbReference type="GO" id="GO:0003700">
    <property type="term" value="F:DNA-binding transcription factor activity"/>
    <property type="evidence" value="ECO:0007669"/>
    <property type="project" value="TreeGrafter"/>
</dbReference>
<gene>
    <name evidence="6" type="ordered locus">BN6_49150</name>
</gene>
<accession>K0JWH9</accession>
<evidence type="ECO:0000256" key="4">
    <source>
        <dbReference type="PROSITE-ProRule" id="PRU00335"/>
    </source>
</evidence>
<feature type="domain" description="HTH tetR-type" evidence="5">
    <location>
        <begin position="30"/>
        <end position="88"/>
    </location>
</feature>
<evidence type="ECO:0000256" key="1">
    <source>
        <dbReference type="ARBA" id="ARBA00023015"/>
    </source>
</evidence>
<keyword evidence="3" id="KW-0804">Transcription</keyword>
<name>K0JWH9_SACES</name>
<keyword evidence="2 4" id="KW-0238">DNA-binding</keyword>
<evidence type="ECO:0000259" key="5">
    <source>
        <dbReference type="PROSITE" id="PS50977"/>
    </source>
</evidence>
<dbReference type="GO" id="GO:0000976">
    <property type="term" value="F:transcription cis-regulatory region binding"/>
    <property type="evidence" value="ECO:0007669"/>
    <property type="project" value="TreeGrafter"/>
</dbReference>
<evidence type="ECO:0000256" key="2">
    <source>
        <dbReference type="ARBA" id="ARBA00023125"/>
    </source>
</evidence>
<dbReference type="Proteomes" id="UP000006281">
    <property type="component" value="Chromosome"/>
</dbReference>
<evidence type="ECO:0000313" key="7">
    <source>
        <dbReference type="Proteomes" id="UP000006281"/>
    </source>
</evidence>
<dbReference type="EMBL" id="HE804045">
    <property type="protein sequence ID" value="CCH32185.1"/>
    <property type="molecule type" value="Genomic_DNA"/>
</dbReference>
<dbReference type="InterPro" id="IPR009057">
    <property type="entry name" value="Homeodomain-like_sf"/>
</dbReference>
<sequence length="207" mass="22414">MILSVSIETCCIICWVDDATDASGLRLDARRNRDAVLTAALRILAADPDAGMRRIAEESGVARATVYRRFPTREHLLRALAELVVEEQRAVAVDATTPPAPAAEVLRRLGHGIVRVGERYRFAGSPAGDAPLRDPAADEPLMVWLTEAAAGGELRADLPADWMYAMVHGLGRAANEEVIAGRRTTEEAGDLLGRTLVRALVADPERR</sequence>
<dbReference type="KEGG" id="sesp:BN6_49150"/>
<organism evidence="6 7">
    <name type="scientific">Saccharothrix espanaensis (strain ATCC 51144 / DSM 44229 / JCM 9112 / NBRC 15066 / NRRL 15764)</name>
    <dbReference type="NCBI Taxonomy" id="1179773"/>
    <lineage>
        <taxon>Bacteria</taxon>
        <taxon>Bacillati</taxon>
        <taxon>Actinomycetota</taxon>
        <taxon>Actinomycetes</taxon>
        <taxon>Pseudonocardiales</taxon>
        <taxon>Pseudonocardiaceae</taxon>
        <taxon>Saccharothrix</taxon>
    </lineage>
</organism>
<dbReference type="eggNOG" id="COG1309">
    <property type="taxonomic scope" value="Bacteria"/>
</dbReference>
<feature type="DNA-binding region" description="H-T-H motif" evidence="4">
    <location>
        <begin position="51"/>
        <end position="70"/>
    </location>
</feature>
<keyword evidence="7" id="KW-1185">Reference proteome</keyword>
<dbReference type="InterPro" id="IPR001647">
    <property type="entry name" value="HTH_TetR"/>
</dbReference>
<proteinExistence type="predicted"/>
<keyword evidence="1" id="KW-0805">Transcription regulation</keyword>
<dbReference type="PATRIC" id="fig|1179773.3.peg.4930"/>
<evidence type="ECO:0000313" key="6">
    <source>
        <dbReference type="EMBL" id="CCH32185.1"/>
    </source>
</evidence>
<dbReference type="HOGENOM" id="CLU_069356_38_1_11"/>
<dbReference type="Pfam" id="PF00440">
    <property type="entry name" value="TetR_N"/>
    <property type="match status" value="1"/>
</dbReference>
<evidence type="ECO:0000256" key="3">
    <source>
        <dbReference type="ARBA" id="ARBA00023163"/>
    </source>
</evidence>
<dbReference type="STRING" id="1179773.BN6_49150"/>